<dbReference type="GO" id="GO:0005634">
    <property type="term" value="C:nucleus"/>
    <property type="evidence" value="ECO:0007669"/>
    <property type="project" value="TreeGrafter"/>
</dbReference>
<evidence type="ECO:0000313" key="3">
    <source>
        <dbReference type="EMBL" id="VDK29335.1"/>
    </source>
</evidence>
<evidence type="ECO:0000256" key="1">
    <source>
        <dbReference type="SAM" id="MobiDB-lite"/>
    </source>
</evidence>
<dbReference type="PANTHER" id="PTHR11668">
    <property type="entry name" value="SERINE/THREONINE PROTEIN PHOSPHATASE"/>
    <property type="match status" value="1"/>
</dbReference>
<dbReference type="CDD" id="cd00144">
    <property type="entry name" value="MPP_PPP_family"/>
    <property type="match status" value="1"/>
</dbReference>
<gene>
    <name evidence="3" type="ORF">GPUH_LOCUS1078</name>
</gene>
<dbReference type="SUPFAM" id="SSF56300">
    <property type="entry name" value="Metallo-dependent phosphatases"/>
    <property type="match status" value="1"/>
</dbReference>
<dbReference type="AlphaFoldDB" id="A0A183CX87"/>
<dbReference type="InterPro" id="IPR004843">
    <property type="entry name" value="Calcineurin-like_PHP"/>
</dbReference>
<dbReference type="Pfam" id="PF00149">
    <property type="entry name" value="Metallophos"/>
    <property type="match status" value="1"/>
</dbReference>
<protein>
    <submittedName>
        <fullName evidence="5">SER_THR_PHOSPHATASE domain-containing protein</fullName>
    </submittedName>
</protein>
<keyword evidence="4" id="KW-1185">Reference proteome</keyword>
<evidence type="ECO:0000259" key="2">
    <source>
        <dbReference type="SMART" id="SM00156"/>
    </source>
</evidence>
<dbReference type="OrthoDB" id="5855022at2759"/>
<dbReference type="InterPro" id="IPR029052">
    <property type="entry name" value="Metallo-depent_PP-like"/>
</dbReference>
<sequence length="467" mass="54248">LAAPALCRLTNRILQDPDVGPWAKFQATVECRIMRLLGCFRYTFNTKYEFSVNELEQILHTCAGLLLKEPMLLELSFPPDGIYVVGDLNADLFQLCAIFEEFGLPPDTFYLFLGDYMDGINEFCQIELLLLLVQNERLFFAFNMLFDVMPIAAIVGDRYLCCHSGVSQYMISREIINTIKRPTYRTRMSLLNAVLLTDILHGCPDASLGYDRPFAASSHKPMGYRFNRSGLRLALKALGGLHCLIRSHTQAAGGLKDDFGDGSCFTFNTCGGNITNDNRLRLEEQKDPREPHFFQNKYCILLRRDHKPQAIKLSSERPLVGSGRSSFQNLMMEKFQSPFDYEDRFPDIQECRFCNAKIPWNAFKRQRCVGHQELYQWIRKNFGNSVIERKWQRDEPLRWYRGATLFPALHDRKLREQYLQETFSSRLFMGRRQSAERATVHGDEEDEQEVEEEDEEDERERVTTPIR</sequence>
<accession>A0A183CX87</accession>
<feature type="region of interest" description="Disordered" evidence="1">
    <location>
        <begin position="431"/>
        <end position="467"/>
    </location>
</feature>
<dbReference type="EMBL" id="UYRT01001187">
    <property type="protein sequence ID" value="VDK29335.1"/>
    <property type="molecule type" value="Genomic_DNA"/>
</dbReference>
<feature type="domain" description="Serine/threonine specific protein phosphatases" evidence="2">
    <location>
        <begin position="50"/>
        <end position="290"/>
    </location>
</feature>
<evidence type="ECO:0000313" key="5">
    <source>
        <dbReference type="WBParaSite" id="GPUH_0000107801-mRNA-1"/>
    </source>
</evidence>
<dbReference type="PANTHER" id="PTHR11668:SF491">
    <property type="entry name" value="SERINE_THREONINE-PROTEIN PHOSPHATASE"/>
    <property type="match status" value="1"/>
</dbReference>
<evidence type="ECO:0000313" key="4">
    <source>
        <dbReference type="Proteomes" id="UP000271098"/>
    </source>
</evidence>
<proteinExistence type="predicted"/>
<feature type="compositionally biased region" description="Acidic residues" evidence="1">
    <location>
        <begin position="443"/>
        <end position="458"/>
    </location>
</feature>
<reference evidence="5" key="1">
    <citation type="submission" date="2016-06" db="UniProtKB">
        <authorList>
            <consortium name="WormBaseParasite"/>
        </authorList>
    </citation>
    <scope>IDENTIFICATION</scope>
</reference>
<feature type="compositionally biased region" description="Basic and acidic residues" evidence="1">
    <location>
        <begin position="433"/>
        <end position="442"/>
    </location>
</feature>
<dbReference type="PRINTS" id="PR00114">
    <property type="entry name" value="STPHPHTASE"/>
</dbReference>
<dbReference type="InterPro" id="IPR006186">
    <property type="entry name" value="Ser/Thr-sp_prot-phosphatase"/>
</dbReference>
<reference evidence="3 4" key="2">
    <citation type="submission" date="2018-11" db="EMBL/GenBank/DDBJ databases">
        <authorList>
            <consortium name="Pathogen Informatics"/>
        </authorList>
    </citation>
    <scope>NUCLEOTIDE SEQUENCE [LARGE SCALE GENOMIC DNA]</scope>
</reference>
<name>A0A183CX87_9BILA</name>
<dbReference type="SMART" id="SM00156">
    <property type="entry name" value="PP2Ac"/>
    <property type="match status" value="1"/>
</dbReference>
<dbReference type="GO" id="GO:0005737">
    <property type="term" value="C:cytoplasm"/>
    <property type="evidence" value="ECO:0007669"/>
    <property type="project" value="TreeGrafter"/>
</dbReference>
<dbReference type="GO" id="GO:0004722">
    <property type="term" value="F:protein serine/threonine phosphatase activity"/>
    <property type="evidence" value="ECO:0007669"/>
    <property type="project" value="TreeGrafter"/>
</dbReference>
<dbReference type="Proteomes" id="UP000271098">
    <property type="component" value="Unassembled WGS sequence"/>
</dbReference>
<organism evidence="5">
    <name type="scientific">Gongylonema pulchrum</name>
    <dbReference type="NCBI Taxonomy" id="637853"/>
    <lineage>
        <taxon>Eukaryota</taxon>
        <taxon>Metazoa</taxon>
        <taxon>Ecdysozoa</taxon>
        <taxon>Nematoda</taxon>
        <taxon>Chromadorea</taxon>
        <taxon>Rhabditida</taxon>
        <taxon>Spirurina</taxon>
        <taxon>Spiruromorpha</taxon>
        <taxon>Spiruroidea</taxon>
        <taxon>Gongylonematidae</taxon>
        <taxon>Gongylonema</taxon>
    </lineage>
</organism>
<dbReference type="InterPro" id="IPR050341">
    <property type="entry name" value="PP1_catalytic_subunit"/>
</dbReference>
<dbReference type="WBParaSite" id="GPUH_0000107801-mRNA-1">
    <property type="protein sequence ID" value="GPUH_0000107801-mRNA-1"/>
    <property type="gene ID" value="GPUH_0000107801"/>
</dbReference>
<dbReference type="Gene3D" id="3.60.21.10">
    <property type="match status" value="2"/>
</dbReference>